<sequence>MKILRRSFSGGYRFARFEGQPADDVMTAEMPARVILPLQQGFGREVPALVKRGDVVKAGQIIGRDDETISSPLHASVNGTVEAVKSFNYFGKKVRAVFITPDETTEWQAVEGASANWPELPVEKLENVLYLSGVTALGSSGIPTRYKSSIIAPSEVQHLIIHYTESDVFNVPLSLLLKEEGLQHFLEGVKILQTLLSGAKTHIAMSSRQAEWLFEIADSLHDQEAVSFYTLKPKYPQHRDEVLVSTILREKIPFSYIPANLGVLTFTVQDVLRVYDAVVQGKPFIDTLMTLAGPGFTQRGSV</sequence>
<dbReference type="GO" id="GO:0016020">
    <property type="term" value="C:membrane"/>
    <property type="evidence" value="ECO:0007669"/>
    <property type="project" value="InterPro"/>
</dbReference>
<accession>A0A9D5Q7Q3</accession>
<dbReference type="EMBL" id="WJJP01000618">
    <property type="protein sequence ID" value="MBD3326683.1"/>
    <property type="molecule type" value="Genomic_DNA"/>
</dbReference>
<name>A0A9D5Q7Q3_9BACT</name>
<dbReference type="InterPro" id="IPR011538">
    <property type="entry name" value="Nuo51_FMN-bd"/>
</dbReference>
<dbReference type="PANTHER" id="PTHR43034">
    <property type="entry name" value="ION-TRANSLOCATING OXIDOREDUCTASE COMPLEX SUBUNIT C"/>
    <property type="match status" value="1"/>
</dbReference>
<keyword evidence="3" id="KW-0479">Metal-binding</keyword>
<dbReference type="InterPro" id="IPR026902">
    <property type="entry name" value="RnfC_N"/>
</dbReference>
<keyword evidence="5" id="KW-0249">Electron transport</keyword>
<evidence type="ECO:0000313" key="11">
    <source>
        <dbReference type="Proteomes" id="UP000649604"/>
    </source>
</evidence>
<gene>
    <name evidence="10" type="ORF">GF339_19015</name>
</gene>
<evidence type="ECO:0000259" key="9">
    <source>
        <dbReference type="Pfam" id="PF13375"/>
    </source>
</evidence>
<dbReference type="PANTHER" id="PTHR43034:SF2">
    <property type="entry name" value="ION-TRANSLOCATING OXIDOREDUCTASE COMPLEX SUBUNIT C"/>
    <property type="match status" value="1"/>
</dbReference>
<evidence type="ECO:0008006" key="12">
    <source>
        <dbReference type="Google" id="ProtNLM"/>
    </source>
</evidence>
<dbReference type="SUPFAM" id="SSF142019">
    <property type="entry name" value="Nqo1 FMN-binding domain-like"/>
    <property type="match status" value="1"/>
</dbReference>
<evidence type="ECO:0000256" key="4">
    <source>
        <dbReference type="ARBA" id="ARBA00022737"/>
    </source>
</evidence>
<dbReference type="InterPro" id="IPR037225">
    <property type="entry name" value="Nuo51_FMN-bd_sf"/>
</dbReference>
<dbReference type="GO" id="GO:0046872">
    <property type="term" value="F:metal ion binding"/>
    <property type="evidence" value="ECO:0007669"/>
    <property type="project" value="UniProtKB-KW"/>
</dbReference>
<dbReference type="Pfam" id="PF01512">
    <property type="entry name" value="Complex1_51K"/>
    <property type="match status" value="1"/>
</dbReference>
<feature type="non-terminal residue" evidence="10">
    <location>
        <position position="302"/>
    </location>
</feature>
<comment type="caution">
    <text evidence="10">The sequence shown here is derived from an EMBL/GenBank/DDBJ whole genome shotgun (WGS) entry which is preliminary data.</text>
</comment>
<keyword evidence="4" id="KW-0677">Repeat</keyword>
<protein>
    <recommendedName>
        <fullName evidence="12">RnfC Barrel sandwich hybrid domain-containing protein</fullName>
    </recommendedName>
</protein>
<keyword evidence="2" id="KW-0004">4Fe-4S</keyword>
<evidence type="ECO:0000313" key="10">
    <source>
        <dbReference type="EMBL" id="MBD3326683.1"/>
    </source>
</evidence>
<proteinExistence type="predicted"/>
<evidence type="ECO:0000256" key="1">
    <source>
        <dbReference type="ARBA" id="ARBA00022448"/>
    </source>
</evidence>
<dbReference type="InterPro" id="IPR010208">
    <property type="entry name" value="Ion_transpt_RnfC/RsxC"/>
</dbReference>
<evidence type="ECO:0000259" key="8">
    <source>
        <dbReference type="Pfam" id="PF01512"/>
    </source>
</evidence>
<keyword evidence="6" id="KW-0408">Iron</keyword>
<evidence type="ECO:0000256" key="6">
    <source>
        <dbReference type="ARBA" id="ARBA00023004"/>
    </source>
</evidence>
<evidence type="ECO:0000256" key="3">
    <source>
        <dbReference type="ARBA" id="ARBA00022723"/>
    </source>
</evidence>
<evidence type="ECO:0000256" key="7">
    <source>
        <dbReference type="ARBA" id="ARBA00023014"/>
    </source>
</evidence>
<reference evidence="10" key="1">
    <citation type="submission" date="2019-11" db="EMBL/GenBank/DDBJ databases">
        <title>Microbial mats filling the niche in hypersaline microbial mats.</title>
        <authorList>
            <person name="Wong H.L."/>
            <person name="Macleod F.I."/>
            <person name="White R.A. III"/>
            <person name="Burns B.P."/>
        </authorList>
    </citation>
    <scope>NUCLEOTIDE SEQUENCE</scope>
    <source>
        <strain evidence="10">Rbin_158</strain>
    </source>
</reference>
<feature type="domain" description="RnfC Barrel sandwich hybrid" evidence="9">
    <location>
        <begin position="22"/>
        <end position="103"/>
    </location>
</feature>
<evidence type="ECO:0000256" key="2">
    <source>
        <dbReference type="ARBA" id="ARBA00022485"/>
    </source>
</evidence>
<dbReference type="AlphaFoldDB" id="A0A9D5Q7Q3"/>
<evidence type="ECO:0000256" key="5">
    <source>
        <dbReference type="ARBA" id="ARBA00022982"/>
    </source>
</evidence>
<dbReference type="GO" id="GO:0009055">
    <property type="term" value="F:electron transfer activity"/>
    <property type="evidence" value="ECO:0007669"/>
    <property type="project" value="InterPro"/>
</dbReference>
<organism evidence="10 11">
    <name type="scientific">candidate division KSB3 bacterium</name>
    <dbReference type="NCBI Taxonomy" id="2044937"/>
    <lineage>
        <taxon>Bacteria</taxon>
        <taxon>candidate division KSB3</taxon>
    </lineage>
</organism>
<keyword evidence="1" id="KW-0813">Transport</keyword>
<keyword evidence="7" id="KW-0411">Iron-sulfur</keyword>
<dbReference type="GO" id="GO:0051539">
    <property type="term" value="F:4 iron, 4 sulfur cluster binding"/>
    <property type="evidence" value="ECO:0007669"/>
    <property type="project" value="UniProtKB-KW"/>
</dbReference>
<feature type="domain" description="NADH-ubiquinone oxidoreductase 51kDa subunit FMN-binding" evidence="8">
    <location>
        <begin position="132"/>
        <end position="275"/>
    </location>
</feature>
<dbReference type="Pfam" id="PF13375">
    <property type="entry name" value="RnfC_N"/>
    <property type="match status" value="1"/>
</dbReference>
<dbReference type="Proteomes" id="UP000649604">
    <property type="component" value="Unassembled WGS sequence"/>
</dbReference>